<feature type="transmembrane region" description="Helical" evidence="9">
    <location>
        <begin position="318"/>
        <end position="336"/>
    </location>
</feature>
<keyword evidence="6" id="KW-0067">ATP-binding</keyword>
<dbReference type="SMART" id="SM00382">
    <property type="entry name" value="AAA"/>
    <property type="match status" value="1"/>
</dbReference>
<dbReference type="Pfam" id="PF06422">
    <property type="entry name" value="PDR_CDR"/>
    <property type="match status" value="1"/>
</dbReference>
<feature type="transmembrane region" description="Helical" evidence="9">
    <location>
        <begin position="286"/>
        <end position="306"/>
    </location>
</feature>
<dbReference type="GO" id="GO:0005524">
    <property type="term" value="F:ATP binding"/>
    <property type="evidence" value="ECO:0007669"/>
    <property type="project" value="UniProtKB-KW"/>
</dbReference>
<dbReference type="GO" id="GO:0016020">
    <property type="term" value="C:membrane"/>
    <property type="evidence" value="ECO:0007669"/>
    <property type="project" value="UniProtKB-SubCell"/>
</dbReference>
<dbReference type="PANTHER" id="PTHR19241">
    <property type="entry name" value="ATP-BINDING CASSETTE TRANSPORTER"/>
    <property type="match status" value="1"/>
</dbReference>
<keyword evidence="5" id="KW-0547">Nucleotide-binding</keyword>
<dbReference type="Pfam" id="PF00005">
    <property type="entry name" value="ABC_tran"/>
    <property type="match status" value="2"/>
</dbReference>
<dbReference type="InterPro" id="IPR003593">
    <property type="entry name" value="AAA+_ATPase"/>
</dbReference>
<evidence type="ECO:0000256" key="5">
    <source>
        <dbReference type="ARBA" id="ARBA00022741"/>
    </source>
</evidence>
<keyword evidence="3" id="KW-0813">Transport</keyword>
<protein>
    <submittedName>
        <fullName evidence="11">ABC transporter patM</fullName>
    </submittedName>
</protein>
<dbReference type="GO" id="GO:0016887">
    <property type="term" value="F:ATP hydrolysis activity"/>
    <property type="evidence" value="ECO:0007669"/>
    <property type="project" value="InterPro"/>
</dbReference>
<dbReference type="Proteomes" id="UP001174694">
    <property type="component" value="Unassembled WGS sequence"/>
</dbReference>
<dbReference type="InterPro" id="IPR013525">
    <property type="entry name" value="ABC2_TM"/>
</dbReference>
<evidence type="ECO:0000313" key="12">
    <source>
        <dbReference type="Proteomes" id="UP001174694"/>
    </source>
</evidence>
<sequence length="1172" mass="130347">MRGEYKSTMGYLSYGGKQASSGASSARLTFCAEEDSHLATLTVAETLRFAIRGTWDAKASRSAIDTAVNTLARSIGLEHVLNTKVGNEAVRGVSGGERRRVSLAEAIATCPDVLCLDNPTNGLDSSTALEFIEMAREFTTQHQCATAMSVYQGSNSMVPLFDKVLVIHSGHEIFYGKASDAKQYFEELGFLCPDRATITDFLNAMTAEPQLRHVRPGYEFRVPRTAVEFQEAFRSSQYYRGVLDNIAAQSSLGQPSQTKTATYSLPIYRQVVECAIRQMRVLFRDYSTWAMEAACIIVQSVVLGTIFRDQDRATKSFFMLASSMFYTVLVPALQSMNEFSNTFAQRNLVIRQKSYHLYRPLSYALGLVVTDALWKILAISYNIPQYFLTGFQPSAGKFFTWFCVVYMEHMALSMLFRTISVFSPSMGRAVLPVGIFFNMLVCYTGLYIPPKQMQVWLSWLRYLNPMYYAYESVMANEFGNFNYVCSASDLAPGGSSYSIAHQVCAVPGARSGQASVSGQAFIRSLFVAFVFLTAIGMERYKLPAGRLATIFYKAGRKDFLPGGSLLGSDKEKGQSTDDEALPSHGVILENEMSHSVGAHNGRALVWKNVTLDIKTSDGPRRILDNLSGYVKPGQLTALMGMSGAGKSTLLNALAGRIEFGKLTGELCLDGKPLPKSFRRTMGYVQQQDVHLPTQTVREALRMTARLRRPQSIPAEEKDAYVEDVIKILEMEDIADALIGVPGAGMNLEQRKRVTIGVELSAVPDILFLDEPTSGLDGQSAVKIVRLLKKLAGSGQTVLCTIHQPAAEVIETFDNLVLLVRGGSPERAALLAELDQPASAGRQNSDGSRTETKYATPFHFQLMIVLKRTWLYYWRDPDYFVSKLMMNLGNALVNGLSFLNSPNSEQGAYNRIFSLFISLIVGPPIGLMVAPRFATLRDIFILREKASRTYSWLAFVISAIVVELPYAFLTSLVYWLLWYFPVGYFTRPSRAGYDFLMYELFSIFSHSLAQMCAALMPTIGGAFAANGFFFMFVNTFAGTLTPRPVTPSGWRWYFNVSPLYYLAEGTATSALQGLRIKCNTGETSVFQPPGTQTCEDYAADFLRNATGYLLNPSAVADCQYCRYKNGQSYYAQYGYDFANRYKDIGIFIGFIAFNYTAVIVLTYLTKVKSWRRK</sequence>
<dbReference type="PROSITE" id="PS50893">
    <property type="entry name" value="ABC_TRANSPORTER_2"/>
    <property type="match status" value="1"/>
</dbReference>
<dbReference type="InterPro" id="IPR027417">
    <property type="entry name" value="P-loop_NTPase"/>
</dbReference>
<evidence type="ECO:0000256" key="7">
    <source>
        <dbReference type="ARBA" id="ARBA00022989"/>
    </source>
</evidence>
<feature type="transmembrane region" description="Helical" evidence="9">
    <location>
        <begin position="357"/>
        <end position="378"/>
    </location>
</feature>
<organism evidence="11 12">
    <name type="scientific">Pleurostoma richardsiae</name>
    <dbReference type="NCBI Taxonomy" id="41990"/>
    <lineage>
        <taxon>Eukaryota</taxon>
        <taxon>Fungi</taxon>
        <taxon>Dikarya</taxon>
        <taxon>Ascomycota</taxon>
        <taxon>Pezizomycotina</taxon>
        <taxon>Sordariomycetes</taxon>
        <taxon>Sordariomycetidae</taxon>
        <taxon>Calosphaeriales</taxon>
        <taxon>Pleurostomataceae</taxon>
        <taxon>Pleurostoma</taxon>
    </lineage>
</organism>
<keyword evidence="7 9" id="KW-1133">Transmembrane helix</keyword>
<comment type="similarity">
    <text evidence="2">Belongs to the ABC transporter superfamily. ABCG family. PDR (TC 3.A.1.205) subfamily.</text>
</comment>
<dbReference type="InterPro" id="IPR010929">
    <property type="entry name" value="PDR_CDR_ABC"/>
</dbReference>
<evidence type="ECO:0000313" key="11">
    <source>
        <dbReference type="EMBL" id="KAJ9131234.1"/>
    </source>
</evidence>
<proteinExistence type="inferred from homology"/>
<gene>
    <name evidence="11" type="ORF">NKR23_g11802</name>
</gene>
<evidence type="ECO:0000256" key="2">
    <source>
        <dbReference type="ARBA" id="ARBA00006012"/>
    </source>
</evidence>
<evidence type="ECO:0000259" key="10">
    <source>
        <dbReference type="PROSITE" id="PS50893"/>
    </source>
</evidence>
<dbReference type="CDD" id="cd03232">
    <property type="entry name" value="ABCG_PDR_domain2"/>
    <property type="match status" value="1"/>
</dbReference>
<dbReference type="InterPro" id="IPR003439">
    <property type="entry name" value="ABC_transporter-like_ATP-bd"/>
</dbReference>
<evidence type="ECO:0000256" key="3">
    <source>
        <dbReference type="ARBA" id="ARBA00022448"/>
    </source>
</evidence>
<feature type="transmembrane region" description="Helical" evidence="9">
    <location>
        <begin position="949"/>
        <end position="974"/>
    </location>
</feature>
<dbReference type="FunFam" id="3.40.50.300:FF:000054">
    <property type="entry name" value="ABC multidrug transporter atrF"/>
    <property type="match status" value="1"/>
</dbReference>
<feature type="transmembrane region" description="Helical" evidence="9">
    <location>
        <begin position="910"/>
        <end position="929"/>
    </location>
</feature>
<feature type="transmembrane region" description="Helical" evidence="9">
    <location>
        <begin position="1143"/>
        <end position="1163"/>
    </location>
</feature>
<keyword evidence="12" id="KW-1185">Reference proteome</keyword>
<keyword evidence="8 9" id="KW-0472">Membrane</keyword>
<evidence type="ECO:0000256" key="6">
    <source>
        <dbReference type="ARBA" id="ARBA00022840"/>
    </source>
</evidence>
<comment type="caution">
    <text evidence="11">The sequence shown here is derived from an EMBL/GenBank/DDBJ whole genome shotgun (WGS) entry which is preliminary data.</text>
</comment>
<dbReference type="EMBL" id="JANBVO010000070">
    <property type="protein sequence ID" value="KAJ9131234.1"/>
    <property type="molecule type" value="Genomic_DNA"/>
</dbReference>
<reference evidence="11" key="1">
    <citation type="submission" date="2022-07" db="EMBL/GenBank/DDBJ databases">
        <title>Fungi with potential for degradation of polypropylene.</title>
        <authorList>
            <person name="Gostincar C."/>
        </authorList>
    </citation>
    <scope>NUCLEOTIDE SEQUENCE</scope>
    <source>
        <strain evidence="11">EXF-13308</strain>
    </source>
</reference>
<feature type="transmembrane region" description="Helical" evidence="9">
    <location>
        <begin position="398"/>
        <end position="417"/>
    </location>
</feature>
<evidence type="ECO:0000256" key="4">
    <source>
        <dbReference type="ARBA" id="ARBA00022692"/>
    </source>
</evidence>
<dbReference type="InterPro" id="IPR034003">
    <property type="entry name" value="ABCG_PDR_2"/>
</dbReference>
<dbReference type="GO" id="GO:0140359">
    <property type="term" value="F:ABC-type transporter activity"/>
    <property type="evidence" value="ECO:0007669"/>
    <property type="project" value="InterPro"/>
</dbReference>
<dbReference type="SUPFAM" id="SSF52540">
    <property type="entry name" value="P-loop containing nucleoside triphosphate hydrolases"/>
    <property type="match status" value="2"/>
</dbReference>
<evidence type="ECO:0000256" key="8">
    <source>
        <dbReference type="ARBA" id="ARBA00023136"/>
    </source>
</evidence>
<dbReference type="InterPro" id="IPR017871">
    <property type="entry name" value="ABC_transporter-like_CS"/>
</dbReference>
<dbReference type="AlphaFoldDB" id="A0AA38RGF3"/>
<comment type="subcellular location">
    <subcellularLocation>
        <location evidence="1">Membrane</location>
        <topology evidence="1">Multi-pass membrane protein</topology>
    </subcellularLocation>
</comment>
<accession>A0AA38RGF3</accession>
<dbReference type="PROSITE" id="PS00211">
    <property type="entry name" value="ABC_TRANSPORTER_1"/>
    <property type="match status" value="1"/>
</dbReference>
<evidence type="ECO:0000256" key="9">
    <source>
        <dbReference type="SAM" id="Phobius"/>
    </source>
</evidence>
<evidence type="ECO:0000256" key="1">
    <source>
        <dbReference type="ARBA" id="ARBA00004141"/>
    </source>
</evidence>
<dbReference type="Pfam" id="PF01061">
    <property type="entry name" value="ABC2_membrane"/>
    <property type="match status" value="2"/>
</dbReference>
<keyword evidence="4 9" id="KW-0812">Transmembrane</keyword>
<name>A0AA38RGF3_9PEZI</name>
<dbReference type="Gene3D" id="3.40.50.300">
    <property type="entry name" value="P-loop containing nucleotide triphosphate hydrolases"/>
    <property type="match status" value="2"/>
</dbReference>
<feature type="transmembrane region" description="Helical" evidence="9">
    <location>
        <begin position="429"/>
        <end position="448"/>
    </location>
</feature>
<feature type="domain" description="ABC transporter" evidence="10">
    <location>
        <begin position="604"/>
        <end position="845"/>
    </location>
</feature>